<evidence type="ECO:0000259" key="2">
    <source>
        <dbReference type="PROSITE" id="PS50983"/>
    </source>
</evidence>
<dbReference type="InterPro" id="IPR050902">
    <property type="entry name" value="ABC_Transporter_SBP"/>
</dbReference>
<sequence length="343" mass="36951">MIDTFKPLVASALITAFTSFLAAAPTYAAETQYPLTLKNCGRDIVFHKAPVRAVSIGQSSTEILYLLGLGNRLAGTAVWFGPVMKGFEEQNSKVPRLADNDPSFESVVGTKPEIVTVEFQWHVGPKGSVGTPEQFAEVGIPVYTSPADCVDKDNSGGGDGTRTADFSMELIYREVRDLAAIFNVQDRGEAVVADLKKREAAARERVASANGKVSAVFWFSSPQMAADPYVAGQKGAPAYILSALGIRNVIESDEEWPTVGWEKIARANPSVIVAATMERRRFPADDIAAKRQFLKTDPVVSLIPAVQQGHVVEMDAQAMNPSIRTIEGIEALSKAIAEQGLAH</sequence>
<dbReference type="Gene3D" id="3.40.50.1980">
    <property type="entry name" value="Nitrogenase molybdenum iron protein domain"/>
    <property type="match status" value="2"/>
</dbReference>
<feature type="signal peptide" evidence="1">
    <location>
        <begin position="1"/>
        <end position="28"/>
    </location>
</feature>
<dbReference type="PROSITE" id="PS50983">
    <property type="entry name" value="FE_B12_PBP"/>
    <property type="match status" value="1"/>
</dbReference>
<dbReference type="InterPro" id="IPR002491">
    <property type="entry name" value="ABC_transptr_periplasmic_BD"/>
</dbReference>
<reference evidence="3" key="1">
    <citation type="journal article" date="2015" name="Int. J. Syst. Evol. Microbiol.">
        <title>Rhizobium oryzicola sp. nov., potential plant-growth-promoting endophytic bacteria isolated from rice roots.</title>
        <authorList>
            <person name="Zhang X.X."/>
            <person name="Gao J.S."/>
            <person name="Cao Y.H."/>
            <person name="Sheirdil R.A."/>
            <person name="Wang X.C."/>
            <person name="Zhang L."/>
        </authorList>
    </citation>
    <scope>NUCLEOTIDE SEQUENCE</scope>
    <source>
        <strain evidence="3">05753</strain>
    </source>
</reference>
<dbReference type="RefSeq" id="WP_302077769.1">
    <property type="nucleotide sequence ID" value="NZ_JAUKWQ010000004.1"/>
</dbReference>
<keyword evidence="1" id="KW-0732">Signal</keyword>
<gene>
    <name evidence="3" type="ORF">Q2T52_15965</name>
</gene>
<reference evidence="3" key="2">
    <citation type="submission" date="2023-07" db="EMBL/GenBank/DDBJ databases">
        <authorList>
            <person name="Sun H."/>
        </authorList>
    </citation>
    <scope>NUCLEOTIDE SEQUENCE</scope>
    <source>
        <strain evidence="3">05753</strain>
    </source>
</reference>
<accession>A0ABT8SYN5</accession>
<evidence type="ECO:0000313" key="4">
    <source>
        <dbReference type="Proteomes" id="UP001169006"/>
    </source>
</evidence>
<keyword evidence="4" id="KW-1185">Reference proteome</keyword>
<dbReference type="Proteomes" id="UP001169006">
    <property type="component" value="Unassembled WGS sequence"/>
</dbReference>
<dbReference type="Pfam" id="PF01497">
    <property type="entry name" value="Peripla_BP_2"/>
    <property type="match status" value="1"/>
</dbReference>
<dbReference type="SUPFAM" id="SSF53807">
    <property type="entry name" value="Helical backbone' metal receptor"/>
    <property type="match status" value="1"/>
</dbReference>
<evidence type="ECO:0000256" key="1">
    <source>
        <dbReference type="SAM" id="SignalP"/>
    </source>
</evidence>
<evidence type="ECO:0000313" key="3">
    <source>
        <dbReference type="EMBL" id="MDO1583584.1"/>
    </source>
</evidence>
<comment type="caution">
    <text evidence="3">The sequence shown here is derived from an EMBL/GenBank/DDBJ whole genome shotgun (WGS) entry which is preliminary data.</text>
</comment>
<proteinExistence type="predicted"/>
<organism evidence="3 4">
    <name type="scientific">Rhizobium oryzicola</name>
    <dbReference type="NCBI Taxonomy" id="1232668"/>
    <lineage>
        <taxon>Bacteria</taxon>
        <taxon>Pseudomonadati</taxon>
        <taxon>Pseudomonadota</taxon>
        <taxon>Alphaproteobacteria</taxon>
        <taxon>Hyphomicrobiales</taxon>
        <taxon>Rhizobiaceae</taxon>
        <taxon>Rhizobium/Agrobacterium group</taxon>
        <taxon>Rhizobium</taxon>
    </lineage>
</organism>
<dbReference type="PANTHER" id="PTHR30535:SF7">
    <property type="entry name" value="IRON(III) DICITRATE-BINDING PROTEIN"/>
    <property type="match status" value="1"/>
</dbReference>
<dbReference type="EMBL" id="JAUKWQ010000004">
    <property type="protein sequence ID" value="MDO1583584.1"/>
    <property type="molecule type" value="Genomic_DNA"/>
</dbReference>
<feature type="chain" id="PRO_5045173136" evidence="1">
    <location>
        <begin position="29"/>
        <end position="343"/>
    </location>
</feature>
<feature type="domain" description="Fe/B12 periplasmic-binding" evidence="2">
    <location>
        <begin position="52"/>
        <end position="340"/>
    </location>
</feature>
<dbReference type="PANTHER" id="PTHR30535">
    <property type="entry name" value="VITAMIN B12-BINDING PROTEIN"/>
    <property type="match status" value="1"/>
</dbReference>
<name>A0ABT8SYN5_9HYPH</name>
<protein>
    <submittedName>
        <fullName evidence="3">ABC transporter substrate-binding protein</fullName>
    </submittedName>
</protein>